<evidence type="ECO:0000256" key="5">
    <source>
        <dbReference type="ARBA" id="ARBA00022516"/>
    </source>
</evidence>
<dbReference type="Proteomes" id="UP000094147">
    <property type="component" value="Chromosome"/>
</dbReference>
<dbReference type="GO" id="GO:0009029">
    <property type="term" value="F:lipid-A 4'-kinase activity"/>
    <property type="evidence" value="ECO:0007669"/>
    <property type="project" value="UniProtKB-UniRule"/>
</dbReference>
<dbReference type="GO" id="GO:0005524">
    <property type="term" value="F:ATP binding"/>
    <property type="evidence" value="ECO:0007669"/>
    <property type="project" value="UniProtKB-UniRule"/>
</dbReference>
<evidence type="ECO:0000256" key="10">
    <source>
        <dbReference type="ARBA" id="ARBA00022840"/>
    </source>
</evidence>
<keyword evidence="14" id="KW-1133">Transmembrane helix</keyword>
<keyword evidence="8 13" id="KW-0547">Nucleotide-binding</keyword>
<reference evidence="16" key="1">
    <citation type="submission" date="2015-08" db="EMBL/GenBank/DDBJ databases">
        <authorList>
            <person name="Kim K.M."/>
        </authorList>
    </citation>
    <scope>NUCLEOTIDE SEQUENCE [LARGE SCALE GENOMIC DNA]</scope>
    <source>
        <strain evidence="16">KCTC 23892</strain>
    </source>
</reference>
<evidence type="ECO:0000313" key="16">
    <source>
        <dbReference type="Proteomes" id="UP000094147"/>
    </source>
</evidence>
<feature type="binding site" evidence="13">
    <location>
        <begin position="64"/>
        <end position="71"/>
    </location>
    <ligand>
        <name>ATP</name>
        <dbReference type="ChEBI" id="CHEBI:30616"/>
    </ligand>
</feature>
<evidence type="ECO:0000256" key="3">
    <source>
        <dbReference type="ARBA" id="ARBA00012071"/>
    </source>
</evidence>
<sequence>MAVSASQQFFERLWYKPTAWWLWLFLPLQLFLRVIVWLRQTFYKVGWFKSTRISRPVVVVGNINVGGTGKTPLSIYLIEWLAGEGYKPGLVTRGYGGSSSDYPLLVSNELQPRQCGDEPYLIYHRTKATVVVDPIRSRGAAKLVELGCDIILCDDGLQHYSLQRDLEIAVIDSSRRLGNGWLMPMGPLREPPSRLRNVDITIVNGKDMGLKPQPIKSLANSSTDIGQHIDAVAAIGNPGRFFDTLISEGYKVNAHAFPDHHKFEASDFDGLKGPIIMTEKDAVKCYTFADERMYYLPVNTVLTEDCEKLVKSKILQLLQ</sequence>
<dbReference type="KEGG" id="ksd:KS2013_1154"/>
<evidence type="ECO:0000313" key="15">
    <source>
        <dbReference type="EMBL" id="AOE49874.1"/>
    </source>
</evidence>
<keyword evidence="14" id="KW-0812">Transmembrane</keyword>
<dbReference type="PATRIC" id="fig|1144748.3.peg.1167"/>
<accession>A0A1B3BAS8</accession>
<gene>
    <name evidence="13" type="primary">lpxK</name>
    <name evidence="15" type="ORF">KS2013_1154</name>
</gene>
<dbReference type="GO" id="GO:0009244">
    <property type="term" value="P:lipopolysaccharide core region biosynthetic process"/>
    <property type="evidence" value="ECO:0007669"/>
    <property type="project" value="TreeGrafter"/>
</dbReference>
<dbReference type="InterPro" id="IPR003758">
    <property type="entry name" value="LpxK"/>
</dbReference>
<keyword evidence="11 13" id="KW-0443">Lipid metabolism</keyword>
<keyword evidence="16" id="KW-1185">Reference proteome</keyword>
<evidence type="ECO:0000256" key="12">
    <source>
        <dbReference type="ARBA" id="ARBA00029757"/>
    </source>
</evidence>
<evidence type="ECO:0000256" key="9">
    <source>
        <dbReference type="ARBA" id="ARBA00022777"/>
    </source>
</evidence>
<evidence type="ECO:0000256" key="1">
    <source>
        <dbReference type="ARBA" id="ARBA00002274"/>
    </source>
</evidence>
<comment type="similarity">
    <text evidence="13">Belongs to the LpxK family.</text>
</comment>
<dbReference type="AlphaFoldDB" id="A0A1B3BAS8"/>
<dbReference type="PANTHER" id="PTHR42724:SF1">
    <property type="entry name" value="TETRAACYLDISACCHARIDE 4'-KINASE, MITOCHONDRIAL-RELATED"/>
    <property type="match status" value="1"/>
</dbReference>
<keyword evidence="7 13" id="KW-0808">Transferase</keyword>
<evidence type="ECO:0000256" key="14">
    <source>
        <dbReference type="SAM" id="Phobius"/>
    </source>
</evidence>
<comment type="pathway">
    <text evidence="2 13">Glycolipid biosynthesis; lipid IV(A) biosynthesis; lipid IV(A) from (3R)-3-hydroxytetradecanoyl-[acyl-carrier-protein] and UDP-N-acetyl-alpha-D-glucosamine: step 6/6.</text>
</comment>
<evidence type="ECO:0000256" key="2">
    <source>
        <dbReference type="ARBA" id="ARBA00004870"/>
    </source>
</evidence>
<protein>
    <recommendedName>
        <fullName evidence="4 13">Tetraacyldisaccharide 4'-kinase</fullName>
        <ecNumber evidence="3 13">2.7.1.130</ecNumber>
    </recommendedName>
    <alternativeName>
        <fullName evidence="12 13">Lipid A 4'-kinase</fullName>
    </alternativeName>
</protein>
<keyword evidence="5 13" id="KW-0444">Lipid biosynthesis</keyword>
<dbReference type="GO" id="GO:0009245">
    <property type="term" value="P:lipid A biosynthetic process"/>
    <property type="evidence" value="ECO:0007669"/>
    <property type="project" value="UniProtKB-UniRule"/>
</dbReference>
<evidence type="ECO:0000256" key="13">
    <source>
        <dbReference type="HAMAP-Rule" id="MF_00409"/>
    </source>
</evidence>
<comment type="function">
    <text evidence="1 13">Transfers the gamma-phosphate of ATP to the 4'-position of a tetraacyldisaccharide 1-phosphate intermediate (termed DS-1-P) to form tetraacyldisaccharide 1,4'-bis-phosphate (lipid IVA).</text>
</comment>
<dbReference type="EC" id="2.7.1.130" evidence="3 13"/>
<dbReference type="NCBIfam" id="TIGR00682">
    <property type="entry name" value="lpxK"/>
    <property type="match status" value="1"/>
</dbReference>
<keyword evidence="6 13" id="KW-0441">Lipid A biosynthesis</keyword>
<keyword evidence="14" id="KW-0472">Membrane</keyword>
<name>A0A1B3BAS8_9GAMM</name>
<dbReference type="UniPathway" id="UPA00359">
    <property type="reaction ID" value="UER00482"/>
</dbReference>
<dbReference type="InterPro" id="IPR027417">
    <property type="entry name" value="P-loop_NTPase"/>
</dbReference>
<evidence type="ECO:0000256" key="11">
    <source>
        <dbReference type="ARBA" id="ARBA00023098"/>
    </source>
</evidence>
<proteinExistence type="inferred from homology"/>
<evidence type="ECO:0000256" key="7">
    <source>
        <dbReference type="ARBA" id="ARBA00022679"/>
    </source>
</evidence>
<keyword evidence="10 13" id="KW-0067">ATP-binding</keyword>
<dbReference type="RefSeq" id="WP_068991043.1">
    <property type="nucleotide sequence ID" value="NZ_CP012418.1"/>
</dbReference>
<dbReference type="Pfam" id="PF02606">
    <property type="entry name" value="LpxK"/>
    <property type="match status" value="1"/>
</dbReference>
<dbReference type="SUPFAM" id="SSF52540">
    <property type="entry name" value="P-loop containing nucleoside triphosphate hydrolases"/>
    <property type="match status" value="1"/>
</dbReference>
<evidence type="ECO:0000256" key="6">
    <source>
        <dbReference type="ARBA" id="ARBA00022556"/>
    </source>
</evidence>
<dbReference type="OrthoDB" id="9766423at2"/>
<dbReference type="EMBL" id="CP012418">
    <property type="protein sequence ID" value="AOE49874.1"/>
    <property type="molecule type" value="Genomic_DNA"/>
</dbReference>
<dbReference type="HAMAP" id="MF_00409">
    <property type="entry name" value="LpxK"/>
    <property type="match status" value="1"/>
</dbReference>
<keyword evidence="9 13" id="KW-0418">Kinase</keyword>
<feature type="transmembrane region" description="Helical" evidence="14">
    <location>
        <begin position="20"/>
        <end position="38"/>
    </location>
</feature>
<dbReference type="GO" id="GO:0005886">
    <property type="term" value="C:plasma membrane"/>
    <property type="evidence" value="ECO:0007669"/>
    <property type="project" value="TreeGrafter"/>
</dbReference>
<comment type="catalytic activity">
    <reaction evidence="13">
        <text>a lipid A disaccharide + ATP = a lipid IVA + ADP + H(+)</text>
        <dbReference type="Rhea" id="RHEA:67840"/>
        <dbReference type="ChEBI" id="CHEBI:15378"/>
        <dbReference type="ChEBI" id="CHEBI:30616"/>
        <dbReference type="ChEBI" id="CHEBI:176343"/>
        <dbReference type="ChEBI" id="CHEBI:176425"/>
        <dbReference type="ChEBI" id="CHEBI:456216"/>
        <dbReference type="EC" id="2.7.1.130"/>
    </reaction>
</comment>
<evidence type="ECO:0000256" key="8">
    <source>
        <dbReference type="ARBA" id="ARBA00022741"/>
    </source>
</evidence>
<dbReference type="STRING" id="1144748.KS2013_1154"/>
<organism evidence="15 16">
    <name type="scientific">Kangiella sediminilitoris</name>
    <dbReference type="NCBI Taxonomy" id="1144748"/>
    <lineage>
        <taxon>Bacteria</taxon>
        <taxon>Pseudomonadati</taxon>
        <taxon>Pseudomonadota</taxon>
        <taxon>Gammaproteobacteria</taxon>
        <taxon>Kangiellales</taxon>
        <taxon>Kangiellaceae</taxon>
        <taxon>Kangiella</taxon>
    </lineage>
</organism>
<dbReference type="PANTHER" id="PTHR42724">
    <property type="entry name" value="TETRAACYLDISACCHARIDE 4'-KINASE"/>
    <property type="match status" value="1"/>
</dbReference>
<evidence type="ECO:0000256" key="4">
    <source>
        <dbReference type="ARBA" id="ARBA00016436"/>
    </source>
</evidence>